<proteinExistence type="predicted"/>
<gene>
    <name evidence="2" type="ORF">GIB67_029781</name>
</gene>
<evidence type="ECO:0000313" key="3">
    <source>
        <dbReference type="Proteomes" id="UP000541444"/>
    </source>
</evidence>
<sequence length="189" mass="21248">MKKQWQVWRGLINRTGHGYDPVSSTFDWTEDVWENIIALDSEAKKYKTAPLQHRDLLEKLFDGLSAIENFVWSSGMESRPSTQQKEYVPLPDDINVNDTQFPQSRVDYTWESDIIPSYDVPISPVSQPTPDSTPLTPMSQLESTRSKGKRSAVAVQPLEPMELVQSLISAFTAHGASSSSAMTTPLLKF</sequence>
<reference evidence="2 3" key="1">
    <citation type="journal article" date="2020" name="IScience">
        <title>Genome Sequencing of the Endangered Kingdonia uniflora (Circaeasteraceae, Ranunculales) Reveals Potential Mechanisms of Evolutionary Specialization.</title>
        <authorList>
            <person name="Sun Y."/>
            <person name="Deng T."/>
            <person name="Zhang A."/>
            <person name="Moore M.J."/>
            <person name="Landis J.B."/>
            <person name="Lin N."/>
            <person name="Zhang H."/>
            <person name="Zhang X."/>
            <person name="Huang J."/>
            <person name="Zhang X."/>
            <person name="Sun H."/>
            <person name="Wang H."/>
        </authorList>
    </citation>
    <scope>NUCLEOTIDE SEQUENCE [LARGE SCALE GENOMIC DNA]</scope>
    <source>
        <strain evidence="2">TB1705</strain>
        <tissue evidence="2">Leaf</tissue>
    </source>
</reference>
<comment type="caution">
    <text evidence="2">The sequence shown here is derived from an EMBL/GenBank/DDBJ whole genome shotgun (WGS) entry which is preliminary data.</text>
</comment>
<organism evidence="2 3">
    <name type="scientific">Kingdonia uniflora</name>
    <dbReference type="NCBI Taxonomy" id="39325"/>
    <lineage>
        <taxon>Eukaryota</taxon>
        <taxon>Viridiplantae</taxon>
        <taxon>Streptophyta</taxon>
        <taxon>Embryophyta</taxon>
        <taxon>Tracheophyta</taxon>
        <taxon>Spermatophyta</taxon>
        <taxon>Magnoliopsida</taxon>
        <taxon>Ranunculales</taxon>
        <taxon>Circaeasteraceae</taxon>
        <taxon>Kingdonia</taxon>
    </lineage>
</organism>
<evidence type="ECO:0000313" key="2">
    <source>
        <dbReference type="EMBL" id="KAF6167143.1"/>
    </source>
</evidence>
<feature type="region of interest" description="Disordered" evidence="1">
    <location>
        <begin position="122"/>
        <end position="149"/>
    </location>
</feature>
<dbReference type="Proteomes" id="UP000541444">
    <property type="component" value="Unassembled WGS sequence"/>
</dbReference>
<dbReference type="InterPro" id="IPR045026">
    <property type="entry name" value="LIMYB"/>
</dbReference>
<feature type="compositionally biased region" description="Polar residues" evidence="1">
    <location>
        <begin position="124"/>
        <end position="143"/>
    </location>
</feature>
<keyword evidence="3" id="KW-1185">Reference proteome</keyword>
<dbReference type="AlphaFoldDB" id="A0A7J7NJ69"/>
<protein>
    <submittedName>
        <fullName evidence="2">Uncharacterized protein</fullName>
    </submittedName>
</protein>
<evidence type="ECO:0000256" key="1">
    <source>
        <dbReference type="SAM" id="MobiDB-lite"/>
    </source>
</evidence>
<dbReference type="PANTHER" id="PTHR47584:SF17">
    <property type="entry name" value="MYB_SANT-LIKE DNA-BINDING DOMAIN PROTEIN"/>
    <property type="match status" value="1"/>
</dbReference>
<dbReference type="PANTHER" id="PTHR47584">
    <property type="match status" value="1"/>
</dbReference>
<dbReference type="OrthoDB" id="76215at2759"/>
<name>A0A7J7NJ69_9MAGN</name>
<accession>A0A7J7NJ69</accession>
<dbReference type="EMBL" id="JACGCM010000764">
    <property type="protein sequence ID" value="KAF6167143.1"/>
    <property type="molecule type" value="Genomic_DNA"/>
</dbReference>